<keyword evidence="2 7" id="KW-0813">Transport</keyword>
<dbReference type="PANTHER" id="PTHR11910">
    <property type="entry name" value="ATP SYNTHASE DELTA CHAIN"/>
    <property type="match status" value="1"/>
</dbReference>
<comment type="function">
    <text evidence="7">F(1)F(0) ATP synthase produces ATP from ADP in the presence of a proton or sodium gradient. F-type ATPases consist of two structural domains, F(1) containing the extramembraneous catalytic core and F(0) containing the membrane proton channel, linked together by a central stalk and a peripheral stalk. During catalysis, ATP synthesis in the catalytic domain of F(1) is coupled via a rotary mechanism of the central stalk subunits to proton translocation.</text>
</comment>
<dbReference type="GO" id="GO:0045259">
    <property type="term" value="C:proton-transporting ATP synthase complex"/>
    <property type="evidence" value="ECO:0007669"/>
    <property type="project" value="UniProtKB-KW"/>
</dbReference>
<proteinExistence type="inferred from homology"/>
<keyword evidence="7" id="KW-0139">CF(1)</keyword>
<evidence type="ECO:0000313" key="9">
    <source>
        <dbReference type="Proteomes" id="UP000279029"/>
    </source>
</evidence>
<reference evidence="8 9" key="1">
    <citation type="submission" date="2018-09" db="EMBL/GenBank/DDBJ databases">
        <authorList>
            <person name="Postec A."/>
        </authorList>
    </citation>
    <scope>NUCLEOTIDE SEQUENCE [LARGE SCALE GENOMIC DNA]</scope>
    <source>
        <strain evidence="8">70B-A</strain>
    </source>
</reference>
<evidence type="ECO:0000256" key="7">
    <source>
        <dbReference type="HAMAP-Rule" id="MF_01416"/>
    </source>
</evidence>
<keyword evidence="6 7" id="KW-0066">ATP synthesis</keyword>
<dbReference type="InterPro" id="IPR026015">
    <property type="entry name" value="ATP_synth_OSCP/delta_N_sf"/>
</dbReference>
<evidence type="ECO:0000256" key="6">
    <source>
        <dbReference type="ARBA" id="ARBA00023310"/>
    </source>
</evidence>
<organism evidence="8 9">
    <name type="scientific">Petrocella atlantisensis</name>
    <dbReference type="NCBI Taxonomy" id="2173034"/>
    <lineage>
        <taxon>Bacteria</taxon>
        <taxon>Bacillati</taxon>
        <taxon>Bacillota</taxon>
        <taxon>Clostridia</taxon>
        <taxon>Lachnospirales</taxon>
        <taxon>Vallitaleaceae</taxon>
        <taxon>Petrocella</taxon>
    </lineage>
</organism>
<dbReference type="NCBIfam" id="TIGR01145">
    <property type="entry name" value="ATP_synt_delta"/>
    <property type="match status" value="1"/>
</dbReference>
<keyword evidence="4 7" id="KW-0406">Ion transport</keyword>
<dbReference type="AlphaFoldDB" id="A0A3P7NY28"/>
<dbReference type="SUPFAM" id="SSF47928">
    <property type="entry name" value="N-terminal domain of the delta subunit of the F1F0-ATP synthase"/>
    <property type="match status" value="1"/>
</dbReference>
<accession>A0A3P7NY28</accession>
<keyword evidence="3 7" id="KW-0375">Hydrogen ion transport</keyword>
<evidence type="ECO:0000256" key="1">
    <source>
        <dbReference type="ARBA" id="ARBA00004370"/>
    </source>
</evidence>
<gene>
    <name evidence="7 8" type="primary">atpH</name>
    <name evidence="8" type="ORF">PATL70BA_1995</name>
</gene>
<keyword evidence="7" id="KW-1003">Cell membrane</keyword>
<dbReference type="GO" id="GO:0046933">
    <property type="term" value="F:proton-transporting ATP synthase activity, rotational mechanism"/>
    <property type="evidence" value="ECO:0007669"/>
    <property type="project" value="UniProtKB-UniRule"/>
</dbReference>
<comment type="subcellular location">
    <subcellularLocation>
        <location evidence="7">Cell membrane</location>
        <topology evidence="7">Peripheral membrane protein</topology>
    </subcellularLocation>
    <subcellularLocation>
        <location evidence="1">Membrane</location>
    </subcellularLocation>
</comment>
<dbReference type="InterPro" id="IPR000711">
    <property type="entry name" value="ATPase_OSCP/dsu"/>
</dbReference>
<protein>
    <recommendedName>
        <fullName evidence="7">ATP synthase subunit delta</fullName>
    </recommendedName>
    <alternativeName>
        <fullName evidence="7">ATP synthase F(1) sector subunit delta</fullName>
    </alternativeName>
    <alternativeName>
        <fullName evidence="7">F-type ATPase subunit delta</fullName>
        <shortName evidence="7">F-ATPase subunit delta</shortName>
    </alternativeName>
</protein>
<evidence type="ECO:0000256" key="2">
    <source>
        <dbReference type="ARBA" id="ARBA00022448"/>
    </source>
</evidence>
<comment type="similarity">
    <text evidence="7">Belongs to the ATPase delta chain family.</text>
</comment>
<dbReference type="KEGG" id="cbar:PATL70BA_1995"/>
<keyword evidence="5 7" id="KW-0472">Membrane</keyword>
<dbReference type="HAMAP" id="MF_01416">
    <property type="entry name" value="ATP_synth_delta_bact"/>
    <property type="match status" value="1"/>
</dbReference>
<evidence type="ECO:0000256" key="5">
    <source>
        <dbReference type="ARBA" id="ARBA00023136"/>
    </source>
</evidence>
<dbReference type="Proteomes" id="UP000279029">
    <property type="component" value="Chromosome"/>
</dbReference>
<dbReference type="RefSeq" id="WP_125137114.1">
    <property type="nucleotide sequence ID" value="NZ_LR130778.1"/>
</dbReference>
<evidence type="ECO:0000256" key="3">
    <source>
        <dbReference type="ARBA" id="ARBA00022781"/>
    </source>
</evidence>
<name>A0A3P7NY28_9FIRM</name>
<dbReference type="OrthoDB" id="9802471at2"/>
<dbReference type="EMBL" id="LR130778">
    <property type="protein sequence ID" value="VDN47875.1"/>
    <property type="molecule type" value="Genomic_DNA"/>
</dbReference>
<dbReference type="PRINTS" id="PR00125">
    <property type="entry name" value="ATPASEDELTA"/>
</dbReference>
<sequence length="182" mass="20940">MVELIAKRYGSAIFQLAEEKDAVNDLQKDILLIQESFLDKELIEFLSHPKIPLSDKIKMLEEALSERVGQDLLGLLVLILKKNRQHYISEILAEVLEMIDTYQGKVKAYIKSVDELSTEKKKQIIDQLEKSTDKKIIPEYRIDKTLIGGLFIRIGDRVIDNSIKGHMHSMSKKLLETKINFS</sequence>
<keyword evidence="9" id="KW-1185">Reference proteome</keyword>
<dbReference type="GO" id="GO:0005886">
    <property type="term" value="C:plasma membrane"/>
    <property type="evidence" value="ECO:0007669"/>
    <property type="project" value="UniProtKB-SubCell"/>
</dbReference>
<evidence type="ECO:0000313" key="8">
    <source>
        <dbReference type="EMBL" id="VDN47875.1"/>
    </source>
</evidence>
<dbReference type="Gene3D" id="1.10.520.20">
    <property type="entry name" value="N-terminal domain of the delta subunit of the F1F0-ATP synthase"/>
    <property type="match status" value="1"/>
</dbReference>
<comment type="function">
    <text evidence="7">This protein is part of the stalk that links CF(0) to CF(1). It either transmits conformational changes from CF(0) to CF(1) or is implicated in proton conduction.</text>
</comment>
<evidence type="ECO:0000256" key="4">
    <source>
        <dbReference type="ARBA" id="ARBA00023065"/>
    </source>
</evidence>
<dbReference type="Pfam" id="PF00213">
    <property type="entry name" value="OSCP"/>
    <property type="match status" value="1"/>
</dbReference>